<proteinExistence type="predicted"/>
<keyword evidence="2" id="KW-1185">Reference proteome</keyword>
<dbReference type="AlphaFoldDB" id="A0A4C1ZG63"/>
<comment type="caution">
    <text evidence="1">The sequence shown here is derived from an EMBL/GenBank/DDBJ whole genome shotgun (WGS) entry which is preliminary data.</text>
</comment>
<name>A0A4C1ZG63_EUMVA</name>
<organism evidence="1 2">
    <name type="scientific">Eumeta variegata</name>
    <name type="common">Bagworm moth</name>
    <name type="synonym">Eumeta japonica</name>
    <dbReference type="NCBI Taxonomy" id="151549"/>
    <lineage>
        <taxon>Eukaryota</taxon>
        <taxon>Metazoa</taxon>
        <taxon>Ecdysozoa</taxon>
        <taxon>Arthropoda</taxon>
        <taxon>Hexapoda</taxon>
        <taxon>Insecta</taxon>
        <taxon>Pterygota</taxon>
        <taxon>Neoptera</taxon>
        <taxon>Endopterygota</taxon>
        <taxon>Lepidoptera</taxon>
        <taxon>Glossata</taxon>
        <taxon>Ditrysia</taxon>
        <taxon>Tineoidea</taxon>
        <taxon>Psychidae</taxon>
        <taxon>Oiketicinae</taxon>
        <taxon>Eumeta</taxon>
    </lineage>
</organism>
<gene>
    <name evidence="1" type="ORF">EVAR_65864_1</name>
</gene>
<accession>A0A4C1ZG63</accession>
<dbReference type="EMBL" id="BGZK01001886">
    <property type="protein sequence ID" value="GBP87801.1"/>
    <property type="molecule type" value="Genomic_DNA"/>
</dbReference>
<reference evidence="1 2" key="1">
    <citation type="journal article" date="2019" name="Commun. Biol.">
        <title>The bagworm genome reveals a unique fibroin gene that provides high tensile strength.</title>
        <authorList>
            <person name="Kono N."/>
            <person name="Nakamura H."/>
            <person name="Ohtoshi R."/>
            <person name="Tomita M."/>
            <person name="Numata K."/>
            <person name="Arakawa K."/>
        </authorList>
    </citation>
    <scope>NUCLEOTIDE SEQUENCE [LARGE SCALE GENOMIC DNA]</scope>
</reference>
<evidence type="ECO:0000313" key="2">
    <source>
        <dbReference type="Proteomes" id="UP000299102"/>
    </source>
</evidence>
<dbReference type="Proteomes" id="UP000299102">
    <property type="component" value="Unassembled WGS sequence"/>
</dbReference>
<sequence>MSSSPVGEGVVDDTSRVSFQIKLGKTRYSTRLTAFCGRIGPESALARAVCHFYDTKITFGMTCGVAHTAPSRSILRPSRAFFLDENVFLSDERRGGGGRFEIVKC</sequence>
<protein>
    <submittedName>
        <fullName evidence="1">Uncharacterized protein</fullName>
    </submittedName>
</protein>
<evidence type="ECO:0000313" key="1">
    <source>
        <dbReference type="EMBL" id="GBP87801.1"/>
    </source>
</evidence>